<dbReference type="Pfam" id="PF00903">
    <property type="entry name" value="Glyoxalase"/>
    <property type="match status" value="1"/>
</dbReference>
<name>A0AAW4WW96_9FIRM</name>
<reference evidence="2 3" key="1">
    <citation type="submission" date="2021-10" db="EMBL/GenBank/DDBJ databases">
        <authorList>
            <person name="Grouzdev D.S."/>
            <person name="Pantiukh K.S."/>
            <person name="Krutkina M.S."/>
        </authorList>
    </citation>
    <scope>NUCLEOTIDE SEQUENCE [LARGE SCALE GENOMIC DNA]</scope>
    <source>
        <strain evidence="2 3">Z-7514</strain>
    </source>
</reference>
<dbReference type="PROSITE" id="PS51819">
    <property type="entry name" value="VOC"/>
    <property type="match status" value="1"/>
</dbReference>
<dbReference type="SUPFAM" id="SSF54593">
    <property type="entry name" value="Glyoxalase/Bleomycin resistance protein/Dihydroxybiphenyl dioxygenase"/>
    <property type="match status" value="1"/>
</dbReference>
<organism evidence="2 3">
    <name type="scientific">Halanaerobium polyolivorans</name>
    <dbReference type="NCBI Taxonomy" id="2886943"/>
    <lineage>
        <taxon>Bacteria</taxon>
        <taxon>Bacillati</taxon>
        <taxon>Bacillota</taxon>
        <taxon>Clostridia</taxon>
        <taxon>Halanaerobiales</taxon>
        <taxon>Halanaerobiaceae</taxon>
        <taxon>Halanaerobium</taxon>
    </lineage>
</organism>
<dbReference type="EMBL" id="JAJFAT010000007">
    <property type="protein sequence ID" value="MCC3144920.1"/>
    <property type="molecule type" value="Genomic_DNA"/>
</dbReference>
<dbReference type="InterPro" id="IPR004360">
    <property type="entry name" value="Glyas_Fos-R_dOase_dom"/>
</dbReference>
<sequence length="123" mass="14252">MRFKFATIEVKDIEKSFKFYTDVLDLSLVRRFSPREGVEIIFLEDRQGNQLELIEEEDVKNYIEARASKVQLGYEVESLEKTMRFLASQSIEIVGGPVDIQTGRFITIEDPDGVRIGLFEENK</sequence>
<dbReference type="Proteomes" id="UP001199296">
    <property type="component" value="Unassembled WGS sequence"/>
</dbReference>
<feature type="domain" description="VOC" evidence="1">
    <location>
        <begin position="2"/>
        <end position="121"/>
    </location>
</feature>
<evidence type="ECO:0000259" key="1">
    <source>
        <dbReference type="PROSITE" id="PS51819"/>
    </source>
</evidence>
<keyword evidence="3" id="KW-1185">Reference proteome</keyword>
<dbReference type="Gene3D" id="3.10.180.10">
    <property type="entry name" value="2,3-Dihydroxybiphenyl 1,2-Dioxygenase, domain 1"/>
    <property type="match status" value="1"/>
</dbReference>
<dbReference type="RefSeq" id="WP_229345229.1">
    <property type="nucleotide sequence ID" value="NZ_JAJFAT010000007.1"/>
</dbReference>
<evidence type="ECO:0000313" key="3">
    <source>
        <dbReference type="Proteomes" id="UP001199296"/>
    </source>
</evidence>
<proteinExistence type="predicted"/>
<dbReference type="InterPro" id="IPR029068">
    <property type="entry name" value="Glyas_Bleomycin-R_OHBP_Dase"/>
</dbReference>
<dbReference type="PANTHER" id="PTHR36113">
    <property type="entry name" value="LYASE, PUTATIVE-RELATED-RELATED"/>
    <property type="match status" value="1"/>
</dbReference>
<accession>A0AAW4WW96</accession>
<dbReference type="CDD" id="cd06587">
    <property type="entry name" value="VOC"/>
    <property type="match status" value="1"/>
</dbReference>
<comment type="caution">
    <text evidence="2">The sequence shown here is derived from an EMBL/GenBank/DDBJ whole genome shotgun (WGS) entry which is preliminary data.</text>
</comment>
<gene>
    <name evidence="2" type="ORF">LJ207_06250</name>
</gene>
<dbReference type="InterPro" id="IPR037523">
    <property type="entry name" value="VOC_core"/>
</dbReference>
<dbReference type="AlphaFoldDB" id="A0AAW4WW96"/>
<dbReference type="PANTHER" id="PTHR36113:SF1">
    <property type="entry name" value="GLYOXALASE_BLEOMYCIN RESISTANCE PROTEIN_DIOXYGENASE"/>
    <property type="match status" value="1"/>
</dbReference>
<evidence type="ECO:0000313" key="2">
    <source>
        <dbReference type="EMBL" id="MCC3144920.1"/>
    </source>
</evidence>
<dbReference type="InterPro" id="IPR051332">
    <property type="entry name" value="Fosfomycin_Res_Enzymes"/>
</dbReference>
<protein>
    <submittedName>
        <fullName evidence="2">VOC family protein</fullName>
    </submittedName>
</protein>